<dbReference type="PANTHER" id="PTHR11142:SF0">
    <property type="entry name" value="TRNA PSEUDOURIDINE SYNTHASE-LIKE 1"/>
    <property type="match status" value="1"/>
</dbReference>
<accession>A0A2W7I015</accession>
<dbReference type="GO" id="GO:0160147">
    <property type="term" value="F:tRNA pseudouridine(38-40) synthase activity"/>
    <property type="evidence" value="ECO:0007669"/>
    <property type="project" value="UniProtKB-EC"/>
</dbReference>
<dbReference type="AlphaFoldDB" id="A0A2W7I015"/>
<name>A0A2W7I015_9FLAO</name>
<keyword evidence="10" id="KW-1185">Reference proteome</keyword>
<dbReference type="InterPro" id="IPR020103">
    <property type="entry name" value="PsdUridine_synth_cat_dom_sf"/>
</dbReference>
<dbReference type="Gene3D" id="3.30.70.580">
    <property type="entry name" value="Pseudouridine synthase I, catalytic domain, N-terminal subdomain"/>
    <property type="match status" value="1"/>
</dbReference>
<dbReference type="EMBL" id="QKYV01000007">
    <property type="protein sequence ID" value="PZW38802.1"/>
    <property type="molecule type" value="Genomic_DNA"/>
</dbReference>
<keyword evidence="2 4" id="KW-0819">tRNA processing</keyword>
<evidence type="ECO:0000256" key="2">
    <source>
        <dbReference type="ARBA" id="ARBA00022694"/>
    </source>
</evidence>
<dbReference type="CDD" id="cd02570">
    <property type="entry name" value="PseudoU_synth_EcTruA"/>
    <property type="match status" value="1"/>
</dbReference>
<sequence>MKYFIDLSFNGKDFFGWQRQPNVITVQEVIEDKLSIALQENVEIVGAGRTDTGVHAKQILAHFETQKNFVVHEFIFKLNTMLPPSISVNRLFAVQPNAHARFDAIAREYKYYVDTQKNPFSNATAYYIKKNIDVVAMNEAAKILLDYKDFQCFSKVKTDVFTYNCKISYAHWEKKEHQLIFTIKADRFLRNMVRAIVGTLLEIGVGKRNIEDLHYVIQSKNRSLAGKSVDAKGLFLTQVEYPNSIYLKNGE</sequence>
<protein>
    <recommendedName>
        <fullName evidence="4">tRNA pseudouridine synthase A</fullName>
        <ecNumber evidence="4">5.4.99.12</ecNumber>
    </recommendedName>
    <alternativeName>
        <fullName evidence="4">tRNA pseudouridine(38-40) synthase</fullName>
    </alternativeName>
    <alternativeName>
        <fullName evidence="4">tRNA pseudouridylate synthase I</fullName>
    </alternativeName>
    <alternativeName>
        <fullName evidence="4">tRNA-uridine isomerase I</fullName>
    </alternativeName>
</protein>
<dbReference type="SUPFAM" id="SSF55120">
    <property type="entry name" value="Pseudouridine synthase"/>
    <property type="match status" value="1"/>
</dbReference>
<organism evidence="9 10">
    <name type="scientific">Mesonia algae</name>
    <dbReference type="NCBI Taxonomy" id="213248"/>
    <lineage>
        <taxon>Bacteria</taxon>
        <taxon>Pseudomonadati</taxon>
        <taxon>Bacteroidota</taxon>
        <taxon>Flavobacteriia</taxon>
        <taxon>Flavobacteriales</taxon>
        <taxon>Flavobacteriaceae</taxon>
        <taxon>Mesonia</taxon>
    </lineage>
</organism>
<dbReference type="NCBIfam" id="TIGR00071">
    <property type="entry name" value="hisT_truA"/>
    <property type="match status" value="1"/>
</dbReference>
<dbReference type="EC" id="5.4.99.12" evidence="4"/>
<evidence type="ECO:0000256" key="3">
    <source>
        <dbReference type="ARBA" id="ARBA00023235"/>
    </source>
</evidence>
<keyword evidence="3 4" id="KW-0413">Isomerase</keyword>
<dbReference type="Gene3D" id="3.30.70.660">
    <property type="entry name" value="Pseudouridine synthase I, catalytic domain, C-terminal subdomain"/>
    <property type="match status" value="1"/>
</dbReference>
<dbReference type="InterPro" id="IPR020095">
    <property type="entry name" value="PsdUridine_synth_TruA_C"/>
</dbReference>
<gene>
    <name evidence="4" type="primary">truA</name>
    <name evidence="9" type="ORF">LX95_02469</name>
</gene>
<dbReference type="Pfam" id="PF01416">
    <property type="entry name" value="PseudoU_synth_1"/>
    <property type="match status" value="2"/>
</dbReference>
<dbReference type="HAMAP" id="MF_00171">
    <property type="entry name" value="TruA"/>
    <property type="match status" value="1"/>
</dbReference>
<dbReference type="RefSeq" id="WP_111541743.1">
    <property type="nucleotide sequence ID" value="NZ_QKYV01000007.1"/>
</dbReference>
<evidence type="ECO:0000256" key="1">
    <source>
        <dbReference type="ARBA" id="ARBA00009375"/>
    </source>
</evidence>
<evidence type="ECO:0000313" key="10">
    <source>
        <dbReference type="Proteomes" id="UP000249542"/>
    </source>
</evidence>
<evidence type="ECO:0000256" key="4">
    <source>
        <dbReference type="HAMAP-Rule" id="MF_00171"/>
    </source>
</evidence>
<comment type="subunit">
    <text evidence="4">Homodimer.</text>
</comment>
<comment type="similarity">
    <text evidence="1 4 7">Belongs to the tRNA pseudouridine synthase TruA family.</text>
</comment>
<dbReference type="PANTHER" id="PTHR11142">
    <property type="entry name" value="PSEUDOURIDYLATE SYNTHASE"/>
    <property type="match status" value="1"/>
</dbReference>
<reference evidence="9 10" key="1">
    <citation type="submission" date="2018-06" db="EMBL/GenBank/DDBJ databases">
        <title>Genomic Encyclopedia of Archaeal and Bacterial Type Strains, Phase II (KMG-II): from individual species to whole genera.</title>
        <authorList>
            <person name="Goeker M."/>
        </authorList>
    </citation>
    <scope>NUCLEOTIDE SEQUENCE [LARGE SCALE GENOMIC DNA]</scope>
    <source>
        <strain evidence="9 10">DSM 15361</strain>
    </source>
</reference>
<comment type="function">
    <text evidence="4">Formation of pseudouridine at positions 38, 39 and 40 in the anticodon stem and loop of transfer RNAs.</text>
</comment>
<feature type="active site" description="Nucleophile" evidence="4 5">
    <location>
        <position position="51"/>
    </location>
</feature>
<dbReference type="GO" id="GO:0031119">
    <property type="term" value="P:tRNA pseudouridine synthesis"/>
    <property type="evidence" value="ECO:0007669"/>
    <property type="project" value="UniProtKB-UniRule"/>
</dbReference>
<dbReference type="FunFam" id="3.30.70.580:FF:000001">
    <property type="entry name" value="tRNA pseudouridine synthase A"/>
    <property type="match status" value="1"/>
</dbReference>
<evidence type="ECO:0000256" key="7">
    <source>
        <dbReference type="RuleBase" id="RU003792"/>
    </source>
</evidence>
<evidence type="ECO:0000313" key="9">
    <source>
        <dbReference type="EMBL" id="PZW38802.1"/>
    </source>
</evidence>
<feature type="domain" description="Pseudouridine synthase I TruA alpha/beta" evidence="8">
    <location>
        <begin position="141"/>
        <end position="242"/>
    </location>
</feature>
<dbReference type="InterPro" id="IPR001406">
    <property type="entry name" value="PsdUridine_synth_TruA"/>
</dbReference>
<dbReference type="PIRSF" id="PIRSF001430">
    <property type="entry name" value="tRNA_psdUrid_synth"/>
    <property type="match status" value="1"/>
</dbReference>
<evidence type="ECO:0000256" key="5">
    <source>
        <dbReference type="PIRSR" id="PIRSR001430-1"/>
    </source>
</evidence>
<comment type="catalytic activity">
    <reaction evidence="4 7">
        <text>uridine(38/39/40) in tRNA = pseudouridine(38/39/40) in tRNA</text>
        <dbReference type="Rhea" id="RHEA:22376"/>
        <dbReference type="Rhea" id="RHEA-COMP:10085"/>
        <dbReference type="Rhea" id="RHEA-COMP:10087"/>
        <dbReference type="ChEBI" id="CHEBI:65314"/>
        <dbReference type="ChEBI" id="CHEBI:65315"/>
        <dbReference type="EC" id="5.4.99.12"/>
    </reaction>
</comment>
<dbReference type="Proteomes" id="UP000249542">
    <property type="component" value="Unassembled WGS sequence"/>
</dbReference>
<dbReference type="InterPro" id="IPR020097">
    <property type="entry name" value="PsdUridine_synth_TruA_a/b_dom"/>
</dbReference>
<evidence type="ECO:0000259" key="8">
    <source>
        <dbReference type="Pfam" id="PF01416"/>
    </source>
</evidence>
<dbReference type="InterPro" id="IPR020094">
    <property type="entry name" value="TruA/RsuA/RluB/E/F_N"/>
</dbReference>
<feature type="binding site" evidence="4 6">
    <location>
        <position position="109"/>
    </location>
    <ligand>
        <name>substrate</name>
    </ligand>
</feature>
<proteinExistence type="inferred from homology"/>
<dbReference type="GO" id="GO:0003723">
    <property type="term" value="F:RNA binding"/>
    <property type="evidence" value="ECO:0007669"/>
    <property type="project" value="InterPro"/>
</dbReference>
<feature type="domain" description="Pseudouridine synthase I TruA alpha/beta" evidence="8">
    <location>
        <begin position="9"/>
        <end position="103"/>
    </location>
</feature>
<comment type="caution">
    <text evidence="9">The sequence shown here is derived from an EMBL/GenBank/DDBJ whole genome shotgun (WGS) entry which is preliminary data.</text>
</comment>
<comment type="caution">
    <text evidence="4">Lacks conserved residue(s) required for the propagation of feature annotation.</text>
</comment>
<evidence type="ECO:0000256" key="6">
    <source>
        <dbReference type="PIRSR" id="PIRSR001430-2"/>
    </source>
</evidence>